<dbReference type="STRING" id="332977.SAMN05421740_102610"/>
<dbReference type="InterPro" id="IPR036388">
    <property type="entry name" value="WH-like_DNA-bd_sf"/>
</dbReference>
<evidence type="ECO:0000313" key="2">
    <source>
        <dbReference type="EMBL" id="SEK75749.1"/>
    </source>
</evidence>
<dbReference type="SUPFAM" id="SSF46785">
    <property type="entry name" value="Winged helix' DNA-binding domain"/>
    <property type="match status" value="1"/>
</dbReference>
<evidence type="ECO:0000313" key="3">
    <source>
        <dbReference type="Proteomes" id="UP000198916"/>
    </source>
</evidence>
<dbReference type="InterPro" id="IPR052509">
    <property type="entry name" value="Metal_resp_DNA-bind_regulator"/>
</dbReference>
<keyword evidence="3" id="KW-1185">Reference proteome</keyword>
<evidence type="ECO:0000259" key="1">
    <source>
        <dbReference type="Pfam" id="PF03551"/>
    </source>
</evidence>
<proteinExistence type="predicted"/>
<dbReference type="InterPro" id="IPR036390">
    <property type="entry name" value="WH_DNA-bd_sf"/>
</dbReference>
<dbReference type="Pfam" id="PF03551">
    <property type="entry name" value="PadR"/>
    <property type="match status" value="1"/>
</dbReference>
<sequence>MRCRASRYLPHTLHYYVFCYIFASVNEDFVHKWRSQVKKGTLAFIVLNILKTRELYGYELIEQIRSYTAIDVAEGTLYPLLNRLKDEGLVNAKWVEQETGIPRKYYSLNEKGLASLAQMTQFWEELQKSINKLSK</sequence>
<dbReference type="EMBL" id="FNZR01000002">
    <property type="protein sequence ID" value="SEK75749.1"/>
    <property type="molecule type" value="Genomic_DNA"/>
</dbReference>
<organism evidence="2 3">
    <name type="scientific">Parapedobacter koreensis</name>
    <dbReference type="NCBI Taxonomy" id="332977"/>
    <lineage>
        <taxon>Bacteria</taxon>
        <taxon>Pseudomonadati</taxon>
        <taxon>Bacteroidota</taxon>
        <taxon>Sphingobacteriia</taxon>
        <taxon>Sphingobacteriales</taxon>
        <taxon>Sphingobacteriaceae</taxon>
        <taxon>Parapedobacter</taxon>
    </lineage>
</organism>
<dbReference type="InterPro" id="IPR005149">
    <property type="entry name" value="Tscrpt_reg_PadR_N"/>
</dbReference>
<dbReference type="AlphaFoldDB" id="A0A1H7JM95"/>
<dbReference type="PANTHER" id="PTHR33169:SF14">
    <property type="entry name" value="TRANSCRIPTIONAL REGULATOR RV3488"/>
    <property type="match status" value="1"/>
</dbReference>
<feature type="domain" description="Transcription regulator PadR N-terminal" evidence="1">
    <location>
        <begin position="46"/>
        <end position="117"/>
    </location>
</feature>
<protein>
    <submittedName>
        <fullName evidence="2">PadR family transcriptional regulator, regulatory protein PadR</fullName>
    </submittedName>
</protein>
<name>A0A1H7JM95_9SPHI</name>
<dbReference type="PANTHER" id="PTHR33169">
    <property type="entry name" value="PADR-FAMILY TRANSCRIPTIONAL REGULATOR"/>
    <property type="match status" value="1"/>
</dbReference>
<dbReference type="Proteomes" id="UP000198916">
    <property type="component" value="Unassembled WGS sequence"/>
</dbReference>
<accession>A0A1H7JM95</accession>
<gene>
    <name evidence="2" type="ORF">SAMN05421740_102610</name>
</gene>
<dbReference type="Gene3D" id="1.10.10.10">
    <property type="entry name" value="Winged helix-like DNA-binding domain superfamily/Winged helix DNA-binding domain"/>
    <property type="match status" value="1"/>
</dbReference>
<reference evidence="3" key="1">
    <citation type="submission" date="2016-10" db="EMBL/GenBank/DDBJ databases">
        <authorList>
            <person name="Varghese N."/>
            <person name="Submissions S."/>
        </authorList>
    </citation>
    <scope>NUCLEOTIDE SEQUENCE [LARGE SCALE GENOMIC DNA]</scope>
    <source>
        <strain evidence="3">Jip14</strain>
    </source>
</reference>